<evidence type="ECO:0008006" key="3">
    <source>
        <dbReference type="Google" id="ProtNLM"/>
    </source>
</evidence>
<keyword evidence="2" id="KW-1185">Reference proteome</keyword>
<sequence length="77" mass="9329">MDIARQIDDYLTFKEQNPYEDGPDGHGNILRLNNERNVELQQAYARQKSRIRELFRPEERIERFWSYMNVTDQPLVT</sequence>
<gene>
    <name evidence="1" type="ORF">SJ05684_c21860</name>
</gene>
<dbReference type="KEGG" id="esj:SJ05684_c21860"/>
<proteinExistence type="predicted"/>
<dbReference type="EMBL" id="CP023067">
    <property type="protein sequence ID" value="ASY63627.1"/>
    <property type="molecule type" value="Genomic_DNA"/>
</dbReference>
<reference evidence="1 2" key="1">
    <citation type="submission" date="2017-08" db="EMBL/GenBank/DDBJ databases">
        <title>Multipartite genome sequences of Sinorhizobium species nodulating soybeans.</title>
        <authorList>
            <person name="Tian C.F."/>
        </authorList>
    </citation>
    <scope>NUCLEOTIDE SEQUENCE [LARGE SCALE GENOMIC DNA]</scope>
    <source>
        <strain evidence="1 2">CCBAU 05684</strain>
    </source>
</reference>
<accession>A0A249PD34</accession>
<evidence type="ECO:0000313" key="1">
    <source>
        <dbReference type="EMBL" id="ASY63627.1"/>
    </source>
</evidence>
<protein>
    <recommendedName>
        <fullName evidence="3">Mobile element protein</fullName>
    </recommendedName>
</protein>
<name>A0A249PD34_9HYPH</name>
<evidence type="ECO:0000313" key="2">
    <source>
        <dbReference type="Proteomes" id="UP000217211"/>
    </source>
</evidence>
<dbReference type="Proteomes" id="UP000217211">
    <property type="component" value="Chromosome"/>
</dbReference>
<dbReference type="AlphaFoldDB" id="A0A249PD34"/>
<organism evidence="1 2">
    <name type="scientific">Sinorhizobium sojae CCBAU 05684</name>
    <dbReference type="NCBI Taxonomy" id="716928"/>
    <lineage>
        <taxon>Bacteria</taxon>
        <taxon>Pseudomonadati</taxon>
        <taxon>Pseudomonadota</taxon>
        <taxon>Alphaproteobacteria</taxon>
        <taxon>Hyphomicrobiales</taxon>
        <taxon>Rhizobiaceae</taxon>
        <taxon>Sinorhizobium/Ensifer group</taxon>
        <taxon>Sinorhizobium</taxon>
    </lineage>
</organism>